<name>A0A1G8ZGG9_9FLAO</name>
<dbReference type="AlphaFoldDB" id="A0A1G8ZGG9"/>
<keyword evidence="2" id="KW-1185">Reference proteome</keyword>
<protein>
    <recommendedName>
        <fullName evidence="3">DUF2188 domain-containing protein</fullName>
    </recommendedName>
</protein>
<reference evidence="1 2" key="1">
    <citation type="submission" date="2016-10" db="EMBL/GenBank/DDBJ databases">
        <authorList>
            <person name="de Groot N.N."/>
        </authorList>
    </citation>
    <scope>NUCLEOTIDE SEQUENCE [LARGE SCALE GENOMIC DNA]</scope>
    <source>
        <strain evidence="1 2">CGMCC 1.10076</strain>
    </source>
</reference>
<dbReference type="OrthoDB" id="8858565at2"/>
<evidence type="ECO:0008006" key="3">
    <source>
        <dbReference type="Google" id="ProtNLM"/>
    </source>
</evidence>
<accession>A0A1G8ZGG9</accession>
<sequence>MEHSIHITKTPQGWAAKCSSKCAVLFASENKNAAVLGAIEAAKRLYGKAIVFIHGIDGRILEERNI</sequence>
<organism evidence="1 2">
    <name type="scientific">Flavobacterium noncentrifugens</name>
    <dbReference type="NCBI Taxonomy" id="1128970"/>
    <lineage>
        <taxon>Bacteria</taxon>
        <taxon>Pseudomonadati</taxon>
        <taxon>Bacteroidota</taxon>
        <taxon>Flavobacteriia</taxon>
        <taxon>Flavobacteriales</taxon>
        <taxon>Flavobacteriaceae</taxon>
        <taxon>Flavobacterium</taxon>
    </lineage>
</organism>
<evidence type="ECO:0000313" key="2">
    <source>
        <dbReference type="Proteomes" id="UP000199580"/>
    </source>
</evidence>
<proteinExistence type="predicted"/>
<dbReference type="STRING" id="1128970.SAMN04487935_2585"/>
<dbReference type="Proteomes" id="UP000199580">
    <property type="component" value="Unassembled WGS sequence"/>
</dbReference>
<dbReference type="RefSeq" id="WP_091396265.1">
    <property type="nucleotide sequence ID" value="NZ_BKAI01000009.1"/>
</dbReference>
<dbReference type="EMBL" id="FNEZ01000004">
    <property type="protein sequence ID" value="SDK14212.1"/>
    <property type="molecule type" value="Genomic_DNA"/>
</dbReference>
<evidence type="ECO:0000313" key="1">
    <source>
        <dbReference type="EMBL" id="SDK14212.1"/>
    </source>
</evidence>
<gene>
    <name evidence="1" type="ORF">SAMN04487935_2585</name>
</gene>